<dbReference type="GO" id="GO:0005829">
    <property type="term" value="C:cytosol"/>
    <property type="evidence" value="ECO:0007669"/>
    <property type="project" value="TreeGrafter"/>
</dbReference>
<comment type="similarity">
    <text evidence="1">Belongs to the RutC family.</text>
</comment>
<dbReference type="PANTHER" id="PTHR11803">
    <property type="entry name" value="2-IMINOBUTANOATE/2-IMINOPROPANOATE DEAMINASE RIDA"/>
    <property type="match status" value="1"/>
</dbReference>
<dbReference type="InterPro" id="IPR006175">
    <property type="entry name" value="YjgF/YER057c/UK114"/>
</dbReference>
<proteinExistence type="inferred from homology"/>
<evidence type="ECO:0000313" key="3">
    <source>
        <dbReference type="Proteomes" id="UP000078561"/>
    </source>
</evidence>
<dbReference type="OrthoDB" id="309640at2759"/>
<protein>
    <submittedName>
        <fullName evidence="2">Uncharacterized protein</fullName>
    </submittedName>
</protein>
<dbReference type="FunFam" id="3.30.1330.40:FF:000001">
    <property type="entry name" value="L-PSP family endoribonuclease"/>
    <property type="match status" value="1"/>
</dbReference>
<dbReference type="InParanoid" id="A0A163TEK6"/>
<dbReference type="Gene3D" id="3.30.1330.40">
    <property type="entry name" value="RutC-like"/>
    <property type="match status" value="1"/>
</dbReference>
<name>A0A163TEK6_ABSGL</name>
<dbReference type="Pfam" id="PF01042">
    <property type="entry name" value="Ribonuc_L-PSP"/>
    <property type="match status" value="1"/>
</dbReference>
<dbReference type="PANTHER" id="PTHR11803:SF58">
    <property type="entry name" value="PROTEIN HMF1-RELATED"/>
    <property type="match status" value="1"/>
</dbReference>
<dbReference type="SUPFAM" id="SSF55298">
    <property type="entry name" value="YjgF-like"/>
    <property type="match status" value="1"/>
</dbReference>
<dbReference type="GO" id="GO:0019239">
    <property type="term" value="F:deaminase activity"/>
    <property type="evidence" value="ECO:0007669"/>
    <property type="project" value="TreeGrafter"/>
</dbReference>
<dbReference type="Proteomes" id="UP000078561">
    <property type="component" value="Unassembled WGS sequence"/>
</dbReference>
<dbReference type="EMBL" id="LT554349">
    <property type="protein sequence ID" value="SAM04112.1"/>
    <property type="molecule type" value="Genomic_DNA"/>
</dbReference>
<dbReference type="GO" id="GO:0005739">
    <property type="term" value="C:mitochondrion"/>
    <property type="evidence" value="ECO:0007669"/>
    <property type="project" value="TreeGrafter"/>
</dbReference>
<accession>A0A163TEK6</accession>
<reference evidence="2" key="1">
    <citation type="submission" date="2016-04" db="EMBL/GenBank/DDBJ databases">
        <authorList>
            <person name="Evans L.H."/>
            <person name="Alamgir A."/>
            <person name="Owens N."/>
            <person name="Weber N.D."/>
            <person name="Virtaneva K."/>
            <person name="Barbian K."/>
            <person name="Babar A."/>
            <person name="Rosenke K."/>
        </authorList>
    </citation>
    <scope>NUCLEOTIDE SEQUENCE [LARGE SCALE GENOMIC DNA]</scope>
    <source>
        <strain evidence="2">CBS 101.48</strain>
    </source>
</reference>
<keyword evidence="3" id="KW-1185">Reference proteome</keyword>
<dbReference type="OMA" id="CKSTVWL"/>
<dbReference type="CDD" id="cd00448">
    <property type="entry name" value="YjgF_YER057c_UK114_family"/>
    <property type="match status" value="1"/>
</dbReference>
<dbReference type="STRING" id="4829.A0A163TEK6"/>
<dbReference type="NCBIfam" id="TIGR00004">
    <property type="entry name" value="Rid family detoxifying hydrolase"/>
    <property type="match status" value="1"/>
</dbReference>
<gene>
    <name evidence="2" type="primary">ABSGL_09972.1 scaffold 11783</name>
</gene>
<dbReference type="InterPro" id="IPR035959">
    <property type="entry name" value="RutC-like_sf"/>
</dbReference>
<evidence type="ECO:0000256" key="1">
    <source>
        <dbReference type="ARBA" id="ARBA00010552"/>
    </source>
</evidence>
<dbReference type="AlphaFoldDB" id="A0A163TEK6"/>
<evidence type="ECO:0000313" key="2">
    <source>
        <dbReference type="EMBL" id="SAM04112.1"/>
    </source>
</evidence>
<dbReference type="InterPro" id="IPR006056">
    <property type="entry name" value="RidA"/>
</dbReference>
<organism evidence="2">
    <name type="scientific">Absidia glauca</name>
    <name type="common">Pin mould</name>
    <dbReference type="NCBI Taxonomy" id="4829"/>
    <lineage>
        <taxon>Eukaryota</taxon>
        <taxon>Fungi</taxon>
        <taxon>Fungi incertae sedis</taxon>
        <taxon>Mucoromycota</taxon>
        <taxon>Mucoromycotina</taxon>
        <taxon>Mucoromycetes</taxon>
        <taxon>Mucorales</taxon>
        <taxon>Cunninghamellaceae</taxon>
        <taxon>Absidia</taxon>
    </lineage>
</organism>
<sequence length="130" mass="13942">MSPIKEPVTSTKAAPVTAPLSQAIKSGGLIFLSGTCPVDPQGNHVGIAEKDVTKQTHQVLQNITGLLEDCGSSMAKVLKVNVFIKDMNDFKAINDVYATYFPDPKPVRTCVQVARLPLDCLVEIECTAAQ</sequence>